<protein>
    <submittedName>
        <fullName evidence="1">CRISPR-associated DxTHG motif protein</fullName>
    </submittedName>
</protein>
<dbReference type="Proteomes" id="UP000576645">
    <property type="component" value="Unassembled WGS sequence"/>
</dbReference>
<comment type="caution">
    <text evidence="1">The sequence shown here is derived from an EMBL/GenBank/DDBJ whole genome shotgun (WGS) entry which is preliminary data.</text>
</comment>
<gene>
    <name evidence="1" type="ORF">F0238_24650</name>
</gene>
<name>A0AAE5GL14_9VIBR</name>
<accession>A0AAE5GL14</accession>
<sequence length="27" mass="3021">MGLTKLSHGFNSMQLFIKIGSLLGIKW</sequence>
<reference evidence="1 2" key="1">
    <citation type="submission" date="2019-09" db="EMBL/GenBank/DDBJ databases">
        <title>Draft genome sequencing and comparative genomics of hatchery-associated Vibrios.</title>
        <authorList>
            <person name="Kehlet-Delgado H."/>
            <person name="Mueller R.S."/>
        </authorList>
    </citation>
    <scope>NUCLEOTIDE SEQUENCE [LARGE SCALE GENOMIC DNA]</scope>
    <source>
        <strain evidence="1 2">09-121-3</strain>
    </source>
</reference>
<dbReference type="EMBL" id="VTXP01000022">
    <property type="protein sequence ID" value="NOJ25916.1"/>
    <property type="molecule type" value="Genomic_DNA"/>
</dbReference>
<evidence type="ECO:0000313" key="2">
    <source>
        <dbReference type="Proteomes" id="UP000576645"/>
    </source>
</evidence>
<proteinExistence type="predicted"/>
<evidence type="ECO:0000313" key="1">
    <source>
        <dbReference type="EMBL" id="NOJ25916.1"/>
    </source>
</evidence>
<organism evidence="1 2">
    <name type="scientific">Vibrio coralliilyticus</name>
    <dbReference type="NCBI Taxonomy" id="190893"/>
    <lineage>
        <taxon>Bacteria</taxon>
        <taxon>Pseudomonadati</taxon>
        <taxon>Pseudomonadota</taxon>
        <taxon>Gammaproteobacteria</taxon>
        <taxon>Vibrionales</taxon>
        <taxon>Vibrionaceae</taxon>
        <taxon>Vibrio</taxon>
    </lineage>
</organism>
<dbReference type="AlphaFoldDB" id="A0AAE5GL14"/>